<dbReference type="InterPro" id="IPR006034">
    <property type="entry name" value="Asparaginase/glutaminase-like"/>
</dbReference>
<keyword evidence="6" id="KW-0378">Hydrolase</keyword>
<accession>A0A840WK72</accession>
<dbReference type="SFLD" id="SFLDS00057">
    <property type="entry name" value="Glutaminase/Asparaginase"/>
    <property type="match status" value="1"/>
</dbReference>
<dbReference type="PRINTS" id="PR00139">
    <property type="entry name" value="ASNGLNASE"/>
</dbReference>
<evidence type="ECO:0000256" key="2">
    <source>
        <dbReference type="PIRSR" id="PIRSR001220-2"/>
    </source>
</evidence>
<feature type="domain" description="L-asparaginase N-terminal" evidence="4">
    <location>
        <begin position="3"/>
        <end position="164"/>
    </location>
</feature>
<evidence type="ECO:0000259" key="4">
    <source>
        <dbReference type="Pfam" id="PF00710"/>
    </source>
</evidence>
<dbReference type="InterPro" id="IPR037152">
    <property type="entry name" value="L-asparaginase_N_sf"/>
</dbReference>
<feature type="binding site" evidence="2">
    <location>
        <begin position="80"/>
        <end position="81"/>
    </location>
    <ligand>
        <name>substrate</name>
    </ligand>
</feature>
<organism evidence="6 7">
    <name type="scientific">Rubricella aquisinus</name>
    <dbReference type="NCBI Taxonomy" id="2028108"/>
    <lineage>
        <taxon>Bacteria</taxon>
        <taxon>Pseudomonadati</taxon>
        <taxon>Pseudomonadota</taxon>
        <taxon>Alphaproteobacteria</taxon>
        <taxon>Rhodobacterales</taxon>
        <taxon>Paracoccaceae</taxon>
        <taxon>Rubricella</taxon>
    </lineage>
</organism>
<dbReference type="InterPro" id="IPR027474">
    <property type="entry name" value="L-asparaginase_N"/>
</dbReference>
<evidence type="ECO:0000313" key="7">
    <source>
        <dbReference type="Proteomes" id="UP000553766"/>
    </source>
</evidence>
<dbReference type="Proteomes" id="UP000553766">
    <property type="component" value="Unassembled WGS sequence"/>
</dbReference>
<dbReference type="PROSITE" id="PS00917">
    <property type="entry name" value="ASN_GLN_ASE_2"/>
    <property type="match status" value="1"/>
</dbReference>
<dbReference type="InterPro" id="IPR041725">
    <property type="entry name" value="L-asparaginase_I"/>
</dbReference>
<dbReference type="InterPro" id="IPR040919">
    <property type="entry name" value="Asparaginase_C"/>
</dbReference>
<evidence type="ECO:0000259" key="5">
    <source>
        <dbReference type="Pfam" id="PF17763"/>
    </source>
</evidence>
<dbReference type="EMBL" id="JACIJS010000004">
    <property type="protein sequence ID" value="MBB5515459.1"/>
    <property type="molecule type" value="Genomic_DNA"/>
</dbReference>
<evidence type="ECO:0000313" key="6">
    <source>
        <dbReference type="EMBL" id="MBB5515459.1"/>
    </source>
</evidence>
<dbReference type="AlphaFoldDB" id="A0A840WK72"/>
<gene>
    <name evidence="6" type="ORF">FHS89_001471</name>
</gene>
<name>A0A840WK72_9RHOB</name>
<dbReference type="PIRSF" id="PIRSF500176">
    <property type="entry name" value="L_ASNase"/>
    <property type="match status" value="1"/>
</dbReference>
<sequence length="304" mass="30681">MGVLVLNTGGTIGMVAGPDGFAPKRGVLEAALAVVDPDARVINFEPLIDSSAATPRDWARIAHAVATADPSDAIVIVHGTDTMAHTAAALTFALKGLARPVILTGSMLPLTVAGSDGEANLRGAIDAAKTAGPGVWLSFAGRVLHGARVRKVHSTGFTAFDASPSDHPPRRAGQGAPVISAQDVEVITTAPGMNARALTRAAQEADGIILRCFGSGTMPDTPALRAALATAQARGIPVVAVSQCAAGGVSLGTYAAGSIMTDHGVIDGRGMTAEAAYAKVMIALSEAPDDPATLIRTPLAGEMD</sequence>
<feature type="binding site" evidence="2">
    <location>
        <position position="50"/>
    </location>
    <ligand>
        <name>substrate</name>
    </ligand>
</feature>
<dbReference type="Gene3D" id="3.40.50.40">
    <property type="match status" value="1"/>
</dbReference>
<evidence type="ECO:0000256" key="3">
    <source>
        <dbReference type="PROSITE-ProRule" id="PRU10100"/>
    </source>
</evidence>
<dbReference type="CDD" id="cd08963">
    <property type="entry name" value="L-asparaginase_I"/>
    <property type="match status" value="1"/>
</dbReference>
<dbReference type="SUPFAM" id="SSF53774">
    <property type="entry name" value="Glutaminase/Asparaginase"/>
    <property type="match status" value="1"/>
</dbReference>
<protein>
    <submittedName>
        <fullName evidence="6">L-asparaginase</fullName>
        <ecNumber evidence="6">3.5.1.1</ecNumber>
    </submittedName>
</protein>
<dbReference type="InterPro" id="IPR027475">
    <property type="entry name" value="Asparaginase/glutaminase_AS2"/>
</dbReference>
<reference evidence="6 7" key="1">
    <citation type="submission" date="2020-08" db="EMBL/GenBank/DDBJ databases">
        <title>Genomic Encyclopedia of Type Strains, Phase IV (KMG-IV): sequencing the most valuable type-strain genomes for metagenomic binning, comparative biology and taxonomic classification.</title>
        <authorList>
            <person name="Goeker M."/>
        </authorList>
    </citation>
    <scope>NUCLEOTIDE SEQUENCE [LARGE SCALE GENOMIC DNA]</scope>
    <source>
        <strain evidence="6 7">DSM 103377</strain>
    </source>
</reference>
<dbReference type="PANTHER" id="PTHR11707">
    <property type="entry name" value="L-ASPARAGINASE"/>
    <property type="match status" value="1"/>
</dbReference>
<feature type="active site" description="O-isoaspartyl threonine intermediate" evidence="1">
    <location>
        <position position="11"/>
    </location>
</feature>
<dbReference type="PROSITE" id="PS51732">
    <property type="entry name" value="ASN_GLN_ASE_3"/>
    <property type="match status" value="1"/>
</dbReference>
<dbReference type="RefSeq" id="WP_184010096.1">
    <property type="nucleotide sequence ID" value="NZ_JACIJS010000004.1"/>
</dbReference>
<dbReference type="PANTHER" id="PTHR11707:SF28">
    <property type="entry name" value="60 KDA LYSOPHOSPHOLIPASE"/>
    <property type="match status" value="1"/>
</dbReference>
<dbReference type="SMART" id="SM00870">
    <property type="entry name" value="Asparaginase"/>
    <property type="match status" value="1"/>
</dbReference>
<keyword evidence="7" id="KW-1185">Reference proteome</keyword>
<feature type="domain" description="Asparaginase/glutaminase C-terminal" evidence="5">
    <location>
        <begin position="183"/>
        <end position="288"/>
    </location>
</feature>
<dbReference type="GO" id="GO:0004067">
    <property type="term" value="F:asparaginase activity"/>
    <property type="evidence" value="ECO:0007669"/>
    <property type="project" value="UniProtKB-UniRule"/>
</dbReference>
<dbReference type="Pfam" id="PF17763">
    <property type="entry name" value="Asparaginase_C"/>
    <property type="match status" value="1"/>
</dbReference>
<dbReference type="EC" id="3.5.1.1" evidence="6"/>
<dbReference type="PIRSF" id="PIRSF001220">
    <property type="entry name" value="L-ASNase_gatD"/>
    <property type="match status" value="1"/>
</dbReference>
<proteinExistence type="predicted"/>
<comment type="caution">
    <text evidence="6">The sequence shown here is derived from an EMBL/GenBank/DDBJ whole genome shotgun (WGS) entry which is preliminary data.</text>
</comment>
<dbReference type="Gene3D" id="3.40.50.1170">
    <property type="entry name" value="L-asparaginase, N-terminal domain"/>
    <property type="match status" value="1"/>
</dbReference>
<evidence type="ECO:0000256" key="1">
    <source>
        <dbReference type="PIRSR" id="PIRSR001220-1"/>
    </source>
</evidence>
<dbReference type="Pfam" id="PF00710">
    <property type="entry name" value="Asparaginase"/>
    <property type="match status" value="1"/>
</dbReference>
<dbReference type="InterPro" id="IPR036152">
    <property type="entry name" value="Asp/glu_Ase-like_sf"/>
</dbReference>
<feature type="active site" evidence="3">
    <location>
        <position position="80"/>
    </location>
</feature>
<dbReference type="InterPro" id="IPR027473">
    <property type="entry name" value="L-asparaginase_C"/>
</dbReference>